<dbReference type="PROSITE" id="PS50041">
    <property type="entry name" value="C_TYPE_LECTIN_2"/>
    <property type="match status" value="1"/>
</dbReference>
<reference evidence="3 4" key="1">
    <citation type="submission" date="2019-07" db="EMBL/GenBank/DDBJ databases">
        <title>Draft genome assembly of a fouling barnacle, Amphibalanus amphitrite (Darwin, 1854): The first reference genome for Thecostraca.</title>
        <authorList>
            <person name="Kim W."/>
        </authorList>
    </citation>
    <scope>NUCLEOTIDE SEQUENCE [LARGE SCALE GENOMIC DNA]</scope>
    <source>
        <strain evidence="3">SNU_AA5</strain>
        <tissue evidence="3">Soma without cirri and trophi</tissue>
    </source>
</reference>
<dbReference type="Gene3D" id="3.10.100.10">
    <property type="entry name" value="Mannose-Binding Protein A, subunit A"/>
    <property type="match status" value="1"/>
</dbReference>
<gene>
    <name evidence="3" type="primary">LEC3_14</name>
    <name evidence="3" type="ORF">FJT64_021650</name>
</gene>
<dbReference type="InterPro" id="IPR018378">
    <property type="entry name" value="C-type_lectin_CS"/>
</dbReference>
<dbReference type="OrthoDB" id="10057776at2759"/>
<organism evidence="3 4">
    <name type="scientific">Amphibalanus amphitrite</name>
    <name type="common">Striped barnacle</name>
    <name type="synonym">Balanus amphitrite</name>
    <dbReference type="NCBI Taxonomy" id="1232801"/>
    <lineage>
        <taxon>Eukaryota</taxon>
        <taxon>Metazoa</taxon>
        <taxon>Ecdysozoa</taxon>
        <taxon>Arthropoda</taxon>
        <taxon>Crustacea</taxon>
        <taxon>Multicrustacea</taxon>
        <taxon>Cirripedia</taxon>
        <taxon>Thoracica</taxon>
        <taxon>Thoracicalcarea</taxon>
        <taxon>Balanomorpha</taxon>
        <taxon>Balanoidea</taxon>
        <taxon>Balanidae</taxon>
        <taxon>Amphibalaninae</taxon>
        <taxon>Amphibalanus</taxon>
    </lineage>
</organism>
<feature type="domain" description="C-type lectin" evidence="2">
    <location>
        <begin position="55"/>
        <end position="173"/>
    </location>
</feature>
<keyword evidence="1" id="KW-1015">Disulfide bond</keyword>
<evidence type="ECO:0000313" key="4">
    <source>
        <dbReference type="Proteomes" id="UP000440578"/>
    </source>
</evidence>
<dbReference type="InterPro" id="IPR016187">
    <property type="entry name" value="CTDL_fold"/>
</dbReference>
<dbReference type="EMBL" id="VIIS01000622">
    <property type="protein sequence ID" value="KAF0306925.1"/>
    <property type="molecule type" value="Genomic_DNA"/>
</dbReference>
<dbReference type="AlphaFoldDB" id="A0A6A4WJA9"/>
<dbReference type="PANTHER" id="PTHR22803">
    <property type="entry name" value="MANNOSE, PHOSPHOLIPASE, LECTIN RECEPTOR RELATED"/>
    <property type="match status" value="1"/>
</dbReference>
<evidence type="ECO:0000259" key="2">
    <source>
        <dbReference type="PROSITE" id="PS50041"/>
    </source>
</evidence>
<dbReference type="SMART" id="SM00034">
    <property type="entry name" value="CLECT"/>
    <property type="match status" value="1"/>
</dbReference>
<comment type="caution">
    <text evidence="3">The sequence shown here is derived from an EMBL/GenBank/DDBJ whole genome shotgun (WGS) entry which is preliminary data.</text>
</comment>
<sequence>MGPQSPDVDCSVSDVDCSAEAPVTMSPLPSLLLTVLMSAGAVRAGCPTNVDWVEFEDFCYWRSTYPSTWAGAVAACQTLGESSQLASIHSLVENSFIMQTYNYAETWIGLNDIDTEGQFVWSDGTDVDFTNWRPGQPDNHDNEDCVEVPDMRDPTAERWNDGNCDLDFHFICKMPASS</sequence>
<accession>A0A6A4WJA9</accession>
<evidence type="ECO:0000313" key="3">
    <source>
        <dbReference type="EMBL" id="KAF0306925.1"/>
    </source>
</evidence>
<dbReference type="Pfam" id="PF00059">
    <property type="entry name" value="Lectin_C"/>
    <property type="match status" value="1"/>
</dbReference>
<dbReference type="Proteomes" id="UP000440578">
    <property type="component" value="Unassembled WGS sequence"/>
</dbReference>
<protein>
    <submittedName>
        <fullName evidence="3">Lectin BRA-3</fullName>
    </submittedName>
</protein>
<proteinExistence type="predicted"/>
<dbReference type="PROSITE" id="PS00615">
    <property type="entry name" value="C_TYPE_LECTIN_1"/>
    <property type="match status" value="1"/>
</dbReference>
<dbReference type="SUPFAM" id="SSF56436">
    <property type="entry name" value="C-type lectin-like"/>
    <property type="match status" value="1"/>
</dbReference>
<dbReference type="InterPro" id="IPR001304">
    <property type="entry name" value="C-type_lectin-like"/>
</dbReference>
<name>A0A6A4WJA9_AMPAM</name>
<dbReference type="InterPro" id="IPR016186">
    <property type="entry name" value="C-type_lectin-like/link_sf"/>
</dbReference>
<evidence type="ECO:0000256" key="1">
    <source>
        <dbReference type="ARBA" id="ARBA00023157"/>
    </source>
</evidence>
<keyword evidence="4" id="KW-1185">Reference proteome</keyword>
<dbReference type="InterPro" id="IPR050111">
    <property type="entry name" value="C-type_lectin/snaclec_domain"/>
</dbReference>